<evidence type="ECO:0000256" key="4">
    <source>
        <dbReference type="RuleBase" id="RU000454"/>
    </source>
</evidence>
<evidence type="ECO:0000256" key="1">
    <source>
        <dbReference type="ARBA" id="ARBA00007447"/>
    </source>
</evidence>
<feature type="region of interest" description="Disordered" evidence="5">
    <location>
        <begin position="919"/>
        <end position="939"/>
    </location>
</feature>
<feature type="domain" description="Peptidase A1" evidence="7">
    <location>
        <begin position="59"/>
        <end position="421"/>
    </location>
</feature>
<feature type="active site" evidence="3">
    <location>
        <position position="311"/>
    </location>
</feature>
<dbReference type="AlphaFoldDB" id="A0A8H5G8A4"/>
<dbReference type="EMBL" id="JAACJN010000217">
    <property type="protein sequence ID" value="KAF5360209.1"/>
    <property type="molecule type" value="Genomic_DNA"/>
</dbReference>
<dbReference type="InterPro" id="IPR001461">
    <property type="entry name" value="Aspartic_peptidase_A1"/>
</dbReference>
<organism evidence="8 9">
    <name type="scientific">Collybiopsis confluens</name>
    <dbReference type="NCBI Taxonomy" id="2823264"/>
    <lineage>
        <taxon>Eukaryota</taxon>
        <taxon>Fungi</taxon>
        <taxon>Dikarya</taxon>
        <taxon>Basidiomycota</taxon>
        <taxon>Agaricomycotina</taxon>
        <taxon>Agaricomycetes</taxon>
        <taxon>Agaricomycetidae</taxon>
        <taxon>Agaricales</taxon>
        <taxon>Marasmiineae</taxon>
        <taxon>Omphalotaceae</taxon>
        <taxon>Collybiopsis</taxon>
    </lineage>
</organism>
<dbReference type="PANTHER" id="PTHR47966:SF47">
    <property type="entry name" value="ENDOPEPTIDASE, PUTATIVE (AFU_ORTHOLOGUE AFUA_3G01220)-RELATED"/>
    <property type="match status" value="1"/>
</dbReference>
<evidence type="ECO:0000256" key="3">
    <source>
        <dbReference type="PIRSR" id="PIRSR601461-1"/>
    </source>
</evidence>
<evidence type="ECO:0000259" key="7">
    <source>
        <dbReference type="PROSITE" id="PS51767"/>
    </source>
</evidence>
<dbReference type="InterPro" id="IPR021109">
    <property type="entry name" value="Peptidase_aspartic_dom_sf"/>
</dbReference>
<dbReference type="Proteomes" id="UP000518752">
    <property type="component" value="Unassembled WGS sequence"/>
</dbReference>
<feature type="signal peptide" evidence="6">
    <location>
        <begin position="1"/>
        <end position="23"/>
    </location>
</feature>
<comment type="similarity">
    <text evidence="1 4">Belongs to the peptidase A1 family.</text>
</comment>
<keyword evidence="4" id="KW-0378">Hydrolase</keyword>
<dbReference type="OrthoDB" id="529273at2759"/>
<keyword evidence="4" id="KW-0645">Protease</keyword>
<dbReference type="InterPro" id="IPR033121">
    <property type="entry name" value="PEPTIDASE_A1"/>
</dbReference>
<evidence type="ECO:0000313" key="9">
    <source>
        <dbReference type="Proteomes" id="UP000518752"/>
    </source>
</evidence>
<feature type="active site" evidence="3">
    <location>
        <position position="75"/>
    </location>
</feature>
<dbReference type="PRINTS" id="PR00792">
    <property type="entry name" value="PEPSIN"/>
</dbReference>
<keyword evidence="6" id="KW-0732">Signal</keyword>
<keyword evidence="2 4" id="KW-0064">Aspartyl protease</keyword>
<feature type="compositionally biased region" description="Polar residues" evidence="5">
    <location>
        <begin position="549"/>
        <end position="559"/>
    </location>
</feature>
<dbReference type="CDD" id="cd05471">
    <property type="entry name" value="pepsin_like"/>
    <property type="match status" value="1"/>
</dbReference>
<evidence type="ECO:0000256" key="5">
    <source>
        <dbReference type="SAM" id="MobiDB-lite"/>
    </source>
</evidence>
<dbReference type="InterPro" id="IPR001969">
    <property type="entry name" value="Aspartic_peptidase_AS"/>
</dbReference>
<feature type="region of interest" description="Disordered" evidence="5">
    <location>
        <begin position="540"/>
        <end position="564"/>
    </location>
</feature>
<dbReference type="InterPro" id="IPR034164">
    <property type="entry name" value="Pepsin-like_dom"/>
</dbReference>
<protein>
    <recommendedName>
        <fullName evidence="7">Peptidase A1 domain-containing protein</fullName>
    </recommendedName>
</protein>
<dbReference type="SUPFAM" id="SSF50630">
    <property type="entry name" value="Acid proteases"/>
    <property type="match status" value="1"/>
</dbReference>
<evidence type="ECO:0000256" key="2">
    <source>
        <dbReference type="ARBA" id="ARBA00022750"/>
    </source>
</evidence>
<evidence type="ECO:0000256" key="6">
    <source>
        <dbReference type="SAM" id="SignalP"/>
    </source>
</evidence>
<dbReference type="GO" id="GO:0006508">
    <property type="term" value="P:proteolysis"/>
    <property type="evidence" value="ECO:0007669"/>
    <property type="project" value="UniProtKB-KW"/>
</dbReference>
<dbReference type="Gene3D" id="2.40.70.10">
    <property type="entry name" value="Acid Proteases"/>
    <property type="match status" value="2"/>
</dbReference>
<sequence length="1114" mass="122959">MVPSSRRLQSILGLAFFLVAVNANVHRVKSEITSRAAANVIPPAQFSVSISGSDFDEEYLTNLTIGGQDFALIVDTGSSDTWVAKQGFSCFDLSGTPVPTSNCAFGTDGFNTSASSTYSLIPNTNFNISYGDGEFLTGDMAFETLTIGGMTVPRQEIGIVTNAAWLGDGIDTGLMGLASPNLTSAFKGTNPNADEWPETQIPYNPLFYTAVKDGIVSEPYFSVALNRGSFEAENNSLYDPNLGVIAFGGIAPVPVTRTAVTVPIQGYNINTFLPTNVSSRVTYFYYTVDVERMSFTGNNKVFGTTNDIILDTGTTLNYVPTDVANAFAAAFNPPATFDDNFGLYTFLCRNTSVPEFTVDIGGTTFTVDPADNILPLGITDDDGNDICGSGTTDGGPNETGNIFILNPHGLGFSRNSALGSYGLNCPFLSLFGDKKPSETIRKRLEYKKPYPLSQFSTSTVHLPLSPPMVVFRYLLSKRDIILLLLGATCMHLTSLLFFPSSSETSVVIDHHIPIHDTGSVDLDPLPPPPEYLQLNSDKNRLEDQETTRVESSSGATNQAADDDDDDDEYAIQLAPVLPPTSILHHAPGYTIFRNLYMSNGTLYILSPAHEHETLPEISRMISTSIYSYNTQENIEGRKPTPYIMDYITPEIAQERWGGDVEKGARNSVFSVSGSTVLFNDPSQFLRHYYHYVAELWFGAWCFWVGAFSTPIPETIPNPATSSNPNRKNWNAYPTDIQSDHPSTYKLHLYEEDGDFDLGSMRTTTNGKKKKGIPSLDRAIFMHATADGWRDSPGFNSYFQRAAFPGMSVEHEEDWRDRVMATRPPANSFTSKGLRRDRAFHFPLVLLVDRSAAFREDMAGSHTQRTAAQAWEYMRNHGRLRGERVGGWWEPVRDAVLRFAGVGDMTAEYREWESMLGGTEDAKVSSSSSSASSSSQKLSLPLPKRPLVTYISRQGGSRRKLTAESHQSLVNAMTELQMKMEAEAEEDEEAGEGHGFDFIVMEAEKLSKDEQLRVIGKTAILIGPHGNGLTHLVFMPPTAMSTVIEIFYPEGFAHDYHWTSRALGMKHYAVWNDTYHTHPNEPMVNYPEGFQEDYIPVHGPTVAKIVEERLRAARL</sequence>
<dbReference type="InterPro" id="IPR049625">
    <property type="entry name" value="Glyco_transf_61_cat"/>
</dbReference>
<feature type="compositionally biased region" description="Low complexity" evidence="5">
    <location>
        <begin position="924"/>
        <end position="934"/>
    </location>
</feature>
<dbReference type="Pfam" id="PF00026">
    <property type="entry name" value="Asp"/>
    <property type="match status" value="1"/>
</dbReference>
<dbReference type="PANTHER" id="PTHR47966">
    <property type="entry name" value="BETA-SITE APP-CLEAVING ENZYME, ISOFORM A-RELATED"/>
    <property type="match status" value="1"/>
</dbReference>
<keyword evidence="9" id="KW-1185">Reference proteome</keyword>
<reference evidence="8 9" key="1">
    <citation type="journal article" date="2020" name="ISME J.">
        <title>Uncovering the hidden diversity of litter-decomposition mechanisms in mushroom-forming fungi.</title>
        <authorList>
            <person name="Floudas D."/>
            <person name="Bentzer J."/>
            <person name="Ahren D."/>
            <person name="Johansson T."/>
            <person name="Persson P."/>
            <person name="Tunlid A."/>
        </authorList>
    </citation>
    <scope>NUCLEOTIDE SEQUENCE [LARGE SCALE GENOMIC DNA]</scope>
    <source>
        <strain evidence="8 9">CBS 406.79</strain>
    </source>
</reference>
<comment type="caution">
    <text evidence="8">The sequence shown here is derived from an EMBL/GenBank/DDBJ whole genome shotgun (WGS) entry which is preliminary data.</text>
</comment>
<feature type="chain" id="PRO_5034937859" description="Peptidase A1 domain-containing protein" evidence="6">
    <location>
        <begin position="24"/>
        <end position="1114"/>
    </location>
</feature>
<proteinExistence type="inferred from homology"/>
<accession>A0A8H5G8A4</accession>
<dbReference type="PROSITE" id="PS00141">
    <property type="entry name" value="ASP_PROTEASE"/>
    <property type="match status" value="2"/>
</dbReference>
<evidence type="ECO:0000313" key="8">
    <source>
        <dbReference type="EMBL" id="KAF5360209.1"/>
    </source>
</evidence>
<dbReference type="GO" id="GO:0000324">
    <property type="term" value="C:fungal-type vacuole"/>
    <property type="evidence" value="ECO:0007669"/>
    <property type="project" value="TreeGrafter"/>
</dbReference>
<name>A0A8H5G8A4_9AGAR</name>
<dbReference type="GO" id="GO:0016757">
    <property type="term" value="F:glycosyltransferase activity"/>
    <property type="evidence" value="ECO:0007669"/>
    <property type="project" value="InterPro"/>
</dbReference>
<gene>
    <name evidence="8" type="ORF">D9757_011399</name>
</gene>
<dbReference type="Pfam" id="PF04577">
    <property type="entry name" value="Glyco_transf_61"/>
    <property type="match status" value="1"/>
</dbReference>
<dbReference type="PROSITE" id="PS51767">
    <property type="entry name" value="PEPTIDASE_A1"/>
    <property type="match status" value="1"/>
</dbReference>
<dbReference type="GO" id="GO:0004190">
    <property type="term" value="F:aspartic-type endopeptidase activity"/>
    <property type="evidence" value="ECO:0007669"/>
    <property type="project" value="UniProtKB-KW"/>
</dbReference>